<comment type="similarity">
    <text evidence="1">Belongs to the short-chain dehydrogenases/reductases (SDR) family.</text>
</comment>
<dbReference type="InterPro" id="IPR002347">
    <property type="entry name" value="SDR_fam"/>
</dbReference>
<name>A0A0G4HA93_9ALVE</name>
<dbReference type="Gene3D" id="3.40.50.720">
    <property type="entry name" value="NAD(P)-binding Rossmann-like Domain"/>
    <property type="match status" value="1"/>
</dbReference>
<dbReference type="SUPFAM" id="SSF51735">
    <property type="entry name" value="NAD(P)-binding Rossmann-fold domains"/>
    <property type="match status" value="1"/>
</dbReference>
<dbReference type="InterPro" id="IPR036291">
    <property type="entry name" value="NAD(P)-bd_dom_sf"/>
</dbReference>
<organism evidence="3">
    <name type="scientific">Chromera velia CCMP2878</name>
    <dbReference type="NCBI Taxonomy" id="1169474"/>
    <lineage>
        <taxon>Eukaryota</taxon>
        <taxon>Sar</taxon>
        <taxon>Alveolata</taxon>
        <taxon>Colpodellida</taxon>
        <taxon>Chromeraceae</taxon>
        <taxon>Chromera</taxon>
    </lineage>
</organism>
<proteinExistence type="inferred from homology"/>
<dbReference type="Pfam" id="PF00106">
    <property type="entry name" value="adh_short"/>
    <property type="match status" value="1"/>
</dbReference>
<gene>
    <name evidence="3" type="ORF">Cvel_25466</name>
</gene>
<dbReference type="GO" id="GO:0016491">
    <property type="term" value="F:oxidoreductase activity"/>
    <property type="evidence" value="ECO:0007669"/>
    <property type="project" value="UniProtKB-KW"/>
</dbReference>
<dbReference type="PhylomeDB" id="A0A0G4HA93"/>
<dbReference type="VEuPathDB" id="CryptoDB:Cvel_25466"/>
<evidence type="ECO:0000313" key="3">
    <source>
        <dbReference type="EMBL" id="CEM40680.1"/>
    </source>
</evidence>
<dbReference type="PANTHER" id="PTHR24320:SF148">
    <property type="entry name" value="NAD(P)-BINDING ROSSMANN-FOLD SUPERFAMILY PROTEIN"/>
    <property type="match status" value="1"/>
</dbReference>
<dbReference type="PANTHER" id="PTHR24320">
    <property type="entry name" value="RETINOL DEHYDROGENASE"/>
    <property type="match status" value="1"/>
</dbReference>
<keyword evidence="2" id="KW-0560">Oxidoreductase</keyword>
<sequence>MRQRPRPSEGEEGVQASTERRLAVVTGANTGIGYETALGLAGQGFDVVLACRNVEQGRQAAERIQSTLDLRGGSRVIASEFLDLSRLETVGTFRDRLVRTYGDCLSVLVNNAGINYGGPPTEDGFEPRWQVNYLGHFALTKALLPLLQKYTLKNKGSSGHTGQKARVVCLGSVMYRFGSTDWSATARAKGSQRSYGTSKLAMLVLAKELHRRYGETVTAVGVNPGFVNSDIWRFYPWLVQKLIAAVTLTTAQGSVCSVHAATSSDVVGGEYFSPYWVPDPAWDPCGVSAWVGTVFEAIGPFRGALLTPLLAKVCSEEVGESLWSISEHQISKKE</sequence>
<reference evidence="3" key="1">
    <citation type="submission" date="2014-11" db="EMBL/GenBank/DDBJ databases">
        <authorList>
            <person name="Otto D Thomas"/>
            <person name="Naeem Raeece"/>
        </authorList>
    </citation>
    <scope>NUCLEOTIDE SEQUENCE</scope>
</reference>
<dbReference type="EMBL" id="CDMZ01002084">
    <property type="protein sequence ID" value="CEM40680.1"/>
    <property type="molecule type" value="Genomic_DNA"/>
</dbReference>
<dbReference type="AlphaFoldDB" id="A0A0G4HA93"/>
<protein>
    <submittedName>
        <fullName evidence="3">Uncharacterized protein</fullName>
    </submittedName>
</protein>
<accession>A0A0G4HA93</accession>
<evidence type="ECO:0000256" key="2">
    <source>
        <dbReference type="ARBA" id="ARBA00023002"/>
    </source>
</evidence>
<evidence type="ECO:0000256" key="1">
    <source>
        <dbReference type="ARBA" id="ARBA00006484"/>
    </source>
</evidence>
<dbReference type="PRINTS" id="PR00081">
    <property type="entry name" value="GDHRDH"/>
</dbReference>